<proteinExistence type="predicted"/>
<dbReference type="RefSeq" id="WP_409355367.1">
    <property type="nucleotide sequence ID" value="NZ_JBJXVJ010000001.1"/>
</dbReference>
<accession>A0ABW9K001</accession>
<name>A0ABW9K001_9FLAO</name>
<sequence length="267" mass="30352">MRKYFFLGLISSAAIFTSCSSNDDNENNQPVEKRLLVSKITTTYYDNPAGPETNVATFEYNNQGELIKSLSEGRSSTYEYNNGKLVKASYYNPDQTLDYYSAFTYNGDQLTETKAIYTNPDSNRKYTYTYLPNGKLASSVLCQDENCSYPGTSAYTYNGDNISSDTSVMGGTMSFTHKNEYTYDDKLSPFTNTNKYLRLMREGANSLSKNNYTTEKISYKNSDGTWTQSQNITYTIQYNSSQMPVQVIGKEANGNNYVQYNYEYITQ</sequence>
<gene>
    <name evidence="1" type="ORF">ACKW6Q_01070</name>
</gene>
<dbReference type="PROSITE" id="PS51257">
    <property type="entry name" value="PROKAR_LIPOPROTEIN"/>
    <property type="match status" value="1"/>
</dbReference>
<evidence type="ECO:0000313" key="1">
    <source>
        <dbReference type="EMBL" id="MFN1215549.1"/>
    </source>
</evidence>
<organism evidence="1 2">
    <name type="scientific">Chryseobacterium kwangjuense</name>
    <dbReference type="NCBI Taxonomy" id="267125"/>
    <lineage>
        <taxon>Bacteria</taxon>
        <taxon>Pseudomonadati</taxon>
        <taxon>Bacteroidota</taxon>
        <taxon>Flavobacteriia</taxon>
        <taxon>Flavobacteriales</taxon>
        <taxon>Weeksellaceae</taxon>
        <taxon>Chryseobacterium group</taxon>
        <taxon>Chryseobacterium</taxon>
    </lineage>
</organism>
<dbReference type="Proteomes" id="UP001634154">
    <property type="component" value="Unassembled WGS sequence"/>
</dbReference>
<protein>
    <recommendedName>
        <fullName evidence="3">YD repeat-containing protein</fullName>
    </recommendedName>
</protein>
<keyword evidence="2" id="KW-1185">Reference proteome</keyword>
<evidence type="ECO:0008006" key="3">
    <source>
        <dbReference type="Google" id="ProtNLM"/>
    </source>
</evidence>
<dbReference type="EMBL" id="JBJXVJ010000001">
    <property type="protein sequence ID" value="MFN1215549.1"/>
    <property type="molecule type" value="Genomic_DNA"/>
</dbReference>
<comment type="caution">
    <text evidence="1">The sequence shown here is derived from an EMBL/GenBank/DDBJ whole genome shotgun (WGS) entry which is preliminary data.</text>
</comment>
<reference evidence="1 2" key="1">
    <citation type="submission" date="2024-12" db="EMBL/GenBank/DDBJ databases">
        <title>Draft genome sequence of Chryseobacterium kwangjuense AG447.</title>
        <authorList>
            <person name="Cheptsov V.S."/>
            <person name="Belov A."/>
            <person name="Zavarzina A.G."/>
        </authorList>
    </citation>
    <scope>NUCLEOTIDE SEQUENCE [LARGE SCALE GENOMIC DNA]</scope>
    <source>
        <strain evidence="1 2">AG447</strain>
    </source>
</reference>
<evidence type="ECO:0000313" key="2">
    <source>
        <dbReference type="Proteomes" id="UP001634154"/>
    </source>
</evidence>